<dbReference type="InterPro" id="IPR050110">
    <property type="entry name" value="Glyoxalase_II_hydrolase"/>
</dbReference>
<evidence type="ECO:0000313" key="10">
    <source>
        <dbReference type="Proteomes" id="UP000249364"/>
    </source>
</evidence>
<dbReference type="PIRSF" id="PIRSF005457">
    <property type="entry name" value="Glx"/>
    <property type="match status" value="1"/>
</dbReference>
<dbReference type="InterPro" id="IPR036866">
    <property type="entry name" value="RibonucZ/Hydroxyglut_hydro"/>
</dbReference>
<dbReference type="Proteomes" id="UP000249364">
    <property type="component" value="Unassembled WGS sequence"/>
</dbReference>
<sequence length="255" mass="27576">MPLTLKAVPCLRDNYAYLIHDPASGRTAVVDVPEAEPVLRALAQSGWTLTDILITHHHDDHIGGVESLRAATGASVWGANADRHRLPPLDHGLSEGDSVAVGGALGQVIDVPGHTVGHIAFHFPDSHLVFTADSLMALGCGRLFEGSAAQMWDSLTKLMALPDETRICSGHDYIKGNGAFALSVDPDNAALHDRLTALEAARAEGQPMAVATLAQEKATNPFLRARQSYLKSRHDRETSTDLEMFAYLRDLKDRF</sequence>
<dbReference type="UniPathway" id="UPA00619">
    <property type="reaction ID" value="UER00676"/>
</dbReference>
<comment type="catalytic activity">
    <reaction evidence="1 7">
        <text>an S-(2-hydroxyacyl)glutathione + H2O = a 2-hydroxy carboxylate + glutathione + H(+)</text>
        <dbReference type="Rhea" id="RHEA:21864"/>
        <dbReference type="ChEBI" id="CHEBI:15377"/>
        <dbReference type="ChEBI" id="CHEBI:15378"/>
        <dbReference type="ChEBI" id="CHEBI:57925"/>
        <dbReference type="ChEBI" id="CHEBI:58896"/>
        <dbReference type="ChEBI" id="CHEBI:71261"/>
        <dbReference type="EC" id="3.1.2.6"/>
    </reaction>
</comment>
<feature type="binding site" evidence="7">
    <location>
        <position position="114"/>
    </location>
    <ligand>
        <name>Zn(2+)</name>
        <dbReference type="ChEBI" id="CHEBI:29105"/>
        <label>1</label>
    </ligand>
</feature>
<feature type="binding site" evidence="7">
    <location>
        <position position="60"/>
    </location>
    <ligand>
        <name>Zn(2+)</name>
        <dbReference type="ChEBI" id="CHEBI:29105"/>
        <label>2</label>
    </ligand>
</feature>
<dbReference type="InterPro" id="IPR001279">
    <property type="entry name" value="Metallo-B-lactamas"/>
</dbReference>
<dbReference type="GO" id="GO:0008270">
    <property type="term" value="F:zinc ion binding"/>
    <property type="evidence" value="ECO:0007669"/>
    <property type="project" value="InterPro"/>
</dbReference>
<feature type="binding site" evidence="7">
    <location>
        <position position="133"/>
    </location>
    <ligand>
        <name>Zn(2+)</name>
        <dbReference type="ChEBI" id="CHEBI:29105"/>
        <label>1</label>
    </ligand>
</feature>
<dbReference type="GO" id="GO:0019243">
    <property type="term" value="P:methylglyoxal catabolic process to D-lactate via S-lactoyl-glutathione"/>
    <property type="evidence" value="ECO:0007669"/>
    <property type="project" value="UniProtKB-UniRule"/>
</dbReference>
<dbReference type="HAMAP" id="MF_01374">
    <property type="entry name" value="Glyoxalase_2"/>
    <property type="match status" value="1"/>
</dbReference>
<evidence type="ECO:0000256" key="2">
    <source>
        <dbReference type="ARBA" id="ARBA00004963"/>
    </source>
</evidence>
<dbReference type="InterPro" id="IPR032282">
    <property type="entry name" value="HAGH_C"/>
</dbReference>
<organism evidence="9 10">
    <name type="scientific">Roseinatronobacter thiooxidans</name>
    <dbReference type="NCBI Taxonomy" id="121821"/>
    <lineage>
        <taxon>Bacteria</taxon>
        <taxon>Pseudomonadati</taxon>
        <taxon>Pseudomonadota</taxon>
        <taxon>Alphaproteobacteria</taxon>
        <taxon>Rhodobacterales</taxon>
        <taxon>Paracoccaceae</taxon>
        <taxon>Roseinatronobacter</taxon>
    </lineage>
</organism>
<comment type="subunit">
    <text evidence="7">Monomer.</text>
</comment>
<dbReference type="EC" id="3.1.2.6" evidence="7"/>
<feature type="domain" description="Metallo-beta-lactamase" evidence="8">
    <location>
        <begin position="13"/>
        <end position="171"/>
    </location>
</feature>
<dbReference type="PANTHER" id="PTHR43705">
    <property type="entry name" value="HYDROXYACYLGLUTATHIONE HYDROLASE"/>
    <property type="match status" value="1"/>
</dbReference>
<feature type="binding site" evidence="7">
    <location>
        <position position="171"/>
    </location>
    <ligand>
        <name>Zn(2+)</name>
        <dbReference type="ChEBI" id="CHEBI:29105"/>
        <label>2</label>
    </ligand>
</feature>
<comment type="pathway">
    <text evidence="2 7">Secondary metabolite metabolism; methylglyoxal degradation; (R)-lactate from methylglyoxal: step 2/2.</text>
</comment>
<dbReference type="InterPro" id="IPR017782">
    <property type="entry name" value="Hydroxyacylglutathione_Hdrlase"/>
</dbReference>
<comment type="cofactor">
    <cofactor evidence="7">
        <name>Zn(2+)</name>
        <dbReference type="ChEBI" id="CHEBI:29105"/>
    </cofactor>
    <text evidence="7">Binds 2 Zn(2+) ions per subunit.</text>
</comment>
<dbReference type="SMART" id="SM00849">
    <property type="entry name" value="Lactamase_B"/>
    <property type="match status" value="1"/>
</dbReference>
<feature type="binding site" evidence="7">
    <location>
        <position position="58"/>
    </location>
    <ligand>
        <name>Zn(2+)</name>
        <dbReference type="ChEBI" id="CHEBI:29105"/>
        <label>1</label>
    </ligand>
</feature>
<keyword evidence="4 7" id="KW-0479">Metal-binding</keyword>
<evidence type="ECO:0000259" key="8">
    <source>
        <dbReference type="SMART" id="SM00849"/>
    </source>
</evidence>
<keyword evidence="6 7" id="KW-0862">Zinc</keyword>
<dbReference type="NCBIfam" id="TIGR03413">
    <property type="entry name" value="GSH_gloB"/>
    <property type="match status" value="1"/>
</dbReference>
<gene>
    <name evidence="7" type="primary">gloB</name>
    <name evidence="9" type="ORF">LY56_03192</name>
</gene>
<dbReference type="InterPro" id="IPR035680">
    <property type="entry name" value="Clx_II_MBL"/>
</dbReference>
<dbReference type="Pfam" id="PF16123">
    <property type="entry name" value="HAGH_C"/>
    <property type="match status" value="1"/>
</dbReference>
<evidence type="ECO:0000256" key="7">
    <source>
        <dbReference type="HAMAP-Rule" id="MF_01374"/>
    </source>
</evidence>
<dbReference type="GO" id="GO:0008800">
    <property type="term" value="F:beta-lactamase activity"/>
    <property type="evidence" value="ECO:0007669"/>
    <property type="project" value="InterPro"/>
</dbReference>
<dbReference type="CDD" id="cd07723">
    <property type="entry name" value="hydroxyacylglutathione_hydrolase_MBL-fold"/>
    <property type="match status" value="1"/>
</dbReference>
<dbReference type="SUPFAM" id="SSF56281">
    <property type="entry name" value="Metallo-hydrolase/oxidoreductase"/>
    <property type="match status" value="1"/>
</dbReference>
<comment type="caution">
    <text evidence="9">The sequence shown here is derived from an EMBL/GenBank/DDBJ whole genome shotgun (WGS) entry which is preliminary data.</text>
</comment>
<evidence type="ECO:0000313" key="9">
    <source>
        <dbReference type="EMBL" id="PZX37755.1"/>
    </source>
</evidence>
<dbReference type="OrthoDB" id="9802248at2"/>
<comment type="function">
    <text evidence="7">Thiolesterase that catalyzes the hydrolysis of S-D-lactoyl-glutathione to form glutathione and D-lactic acid.</text>
</comment>
<dbReference type="InterPro" id="IPR001018">
    <property type="entry name" value="Beta-lactamase_class-B_CS"/>
</dbReference>
<protein>
    <recommendedName>
        <fullName evidence="7">Hydroxyacylglutathione hydrolase</fullName>
        <ecNumber evidence="7">3.1.2.6</ecNumber>
    </recommendedName>
    <alternativeName>
        <fullName evidence="7">Glyoxalase II</fullName>
        <shortName evidence="7">Glx II</shortName>
    </alternativeName>
</protein>
<proteinExistence type="inferred from homology"/>
<dbReference type="PANTHER" id="PTHR43705:SF1">
    <property type="entry name" value="HYDROXYACYLGLUTATHIONE HYDROLASE GLOB"/>
    <property type="match status" value="1"/>
</dbReference>
<dbReference type="GO" id="GO:0017001">
    <property type="term" value="P:antibiotic catabolic process"/>
    <property type="evidence" value="ECO:0007669"/>
    <property type="project" value="InterPro"/>
</dbReference>
<feature type="binding site" evidence="7">
    <location>
        <position position="133"/>
    </location>
    <ligand>
        <name>Zn(2+)</name>
        <dbReference type="ChEBI" id="CHEBI:29105"/>
        <label>2</label>
    </ligand>
</feature>
<dbReference type="EMBL" id="QKZQ01000021">
    <property type="protein sequence ID" value="PZX37755.1"/>
    <property type="molecule type" value="Genomic_DNA"/>
</dbReference>
<reference evidence="9 10" key="1">
    <citation type="submission" date="2018-06" db="EMBL/GenBank/DDBJ databases">
        <title>Genomic Encyclopedia of Archaeal and Bacterial Type Strains, Phase II (KMG-II): from individual species to whole genera.</title>
        <authorList>
            <person name="Goeker M."/>
        </authorList>
    </citation>
    <scope>NUCLEOTIDE SEQUENCE [LARGE SCALE GENOMIC DNA]</scope>
    <source>
        <strain evidence="9 10">DSM 13087</strain>
    </source>
</reference>
<keyword evidence="5 7" id="KW-0378">Hydrolase</keyword>
<evidence type="ECO:0000256" key="1">
    <source>
        <dbReference type="ARBA" id="ARBA00001623"/>
    </source>
</evidence>
<name>A0A2W7QGR6_9RHOB</name>
<feature type="binding site" evidence="7">
    <location>
        <position position="61"/>
    </location>
    <ligand>
        <name>Zn(2+)</name>
        <dbReference type="ChEBI" id="CHEBI:29105"/>
        <label>2</label>
    </ligand>
</feature>
<evidence type="ECO:0000256" key="3">
    <source>
        <dbReference type="ARBA" id="ARBA00006759"/>
    </source>
</evidence>
<evidence type="ECO:0000256" key="4">
    <source>
        <dbReference type="ARBA" id="ARBA00022723"/>
    </source>
</evidence>
<comment type="similarity">
    <text evidence="3 7">Belongs to the metallo-beta-lactamase superfamily. Glyoxalase II family.</text>
</comment>
<dbReference type="Gene3D" id="3.60.15.10">
    <property type="entry name" value="Ribonuclease Z/Hydroxyacylglutathione hydrolase-like"/>
    <property type="match status" value="1"/>
</dbReference>
<evidence type="ECO:0000256" key="6">
    <source>
        <dbReference type="ARBA" id="ARBA00022833"/>
    </source>
</evidence>
<keyword evidence="10" id="KW-1185">Reference proteome</keyword>
<dbReference type="RefSeq" id="WP_071468227.1">
    <property type="nucleotide sequence ID" value="NZ_MEHT01000002.1"/>
</dbReference>
<accession>A0A2W7QGR6</accession>
<dbReference type="Pfam" id="PF00753">
    <property type="entry name" value="Lactamase_B"/>
    <property type="match status" value="1"/>
</dbReference>
<evidence type="ECO:0000256" key="5">
    <source>
        <dbReference type="ARBA" id="ARBA00022801"/>
    </source>
</evidence>
<dbReference type="PROSITE" id="PS00743">
    <property type="entry name" value="BETA_LACTAMASE_B_1"/>
    <property type="match status" value="1"/>
</dbReference>
<dbReference type="AlphaFoldDB" id="A0A2W7QGR6"/>
<dbReference type="STRING" id="121821.GCA_001870675_00750"/>
<feature type="binding site" evidence="7">
    <location>
        <position position="56"/>
    </location>
    <ligand>
        <name>Zn(2+)</name>
        <dbReference type="ChEBI" id="CHEBI:29105"/>
        <label>1</label>
    </ligand>
</feature>
<dbReference type="GO" id="GO:0004416">
    <property type="term" value="F:hydroxyacylglutathione hydrolase activity"/>
    <property type="evidence" value="ECO:0007669"/>
    <property type="project" value="UniProtKB-UniRule"/>
</dbReference>